<protein>
    <submittedName>
        <fullName evidence="1">Type I-F CRISPR-associated protein Csy2</fullName>
    </submittedName>
</protein>
<reference evidence="1" key="1">
    <citation type="submission" date="2022-07" db="EMBL/GenBank/DDBJ databases">
        <title>Tahibacter sp., a new gammaproteobacterium isolated from the silt sample collected at pig farm.</title>
        <authorList>
            <person name="Chen H."/>
        </authorList>
    </citation>
    <scope>NUCLEOTIDE SEQUENCE</scope>
    <source>
        <strain evidence="1">P2K</strain>
    </source>
</reference>
<name>A0ABT1QYP0_9GAMM</name>
<organism evidence="1 2">
    <name type="scientific">Tahibacter harae</name>
    <dbReference type="NCBI Taxonomy" id="2963937"/>
    <lineage>
        <taxon>Bacteria</taxon>
        <taxon>Pseudomonadati</taxon>
        <taxon>Pseudomonadota</taxon>
        <taxon>Gammaproteobacteria</taxon>
        <taxon>Lysobacterales</taxon>
        <taxon>Rhodanobacteraceae</taxon>
        <taxon>Tahibacter</taxon>
    </lineage>
</organism>
<dbReference type="Pfam" id="PF09614">
    <property type="entry name" value="Cas_Csy2"/>
    <property type="match status" value="1"/>
</dbReference>
<proteinExistence type="predicted"/>
<comment type="caution">
    <text evidence="1">The sequence shown here is derived from an EMBL/GenBank/DDBJ whole genome shotgun (WGS) entry which is preliminary data.</text>
</comment>
<keyword evidence="2" id="KW-1185">Reference proteome</keyword>
<dbReference type="EMBL" id="JANFQO010000029">
    <property type="protein sequence ID" value="MCQ4167388.1"/>
    <property type="molecule type" value="Genomic_DNA"/>
</dbReference>
<dbReference type="NCBIfam" id="TIGR02565">
    <property type="entry name" value="cas_Csy2"/>
    <property type="match status" value="1"/>
</dbReference>
<accession>A0ABT1QYP0</accession>
<gene>
    <name evidence="1" type="primary">csy2</name>
    <name evidence="1" type="ORF">NM961_21955</name>
</gene>
<dbReference type="CDD" id="cd09736">
    <property type="entry name" value="Csy2_I-F"/>
    <property type="match status" value="1"/>
</dbReference>
<evidence type="ECO:0000313" key="2">
    <source>
        <dbReference type="Proteomes" id="UP001165498"/>
    </source>
</evidence>
<dbReference type="RefSeq" id="WP_255916575.1">
    <property type="nucleotide sequence ID" value="NZ_JANFQO010000029.1"/>
</dbReference>
<dbReference type="Proteomes" id="UP001165498">
    <property type="component" value="Unassembled WGS sequence"/>
</dbReference>
<dbReference type="InterPro" id="IPR013398">
    <property type="entry name" value="CRISPR-assoc_prot_Csy2"/>
</dbReference>
<sequence>MSELLSATQGLLVLPRLRVQNANAISSPFTHGFPAITAFLGLMWALERKLGKDYPLIFTGVGVICHRHEEQVAGNSYHRAFRLTRNPVDKDGSTAAIVEEGRIHLEITLVFGVAGDALLEDDNHRYERANAILQQVSQMRIAGGTILPSPGGDFGNRPQLLPFPDQAEDLSLMLRSLRRRWLPGFALVARDDLLAQRLAQLRETDPKATTLDAWLDLSRLNCRPAPAPATRPDDEAGEAKTPAAEWIFDKKPGWIVPIPVGYGALTPLQPAGSVRNARDSETPLRFVESLYSLGQWIAPHRLDSWQQLLWYGHSDVEAGLYRARNDYAADLSAPTH</sequence>
<evidence type="ECO:0000313" key="1">
    <source>
        <dbReference type="EMBL" id="MCQ4167388.1"/>
    </source>
</evidence>